<dbReference type="RefSeq" id="WP_070985773.1">
    <property type="nucleotide sequence ID" value="NZ_MKJU01000026.1"/>
</dbReference>
<evidence type="ECO:0000313" key="2">
    <source>
        <dbReference type="EMBL" id="OHU90410.1"/>
    </source>
</evidence>
<organism evidence="2 3">
    <name type="scientific">Pseudoalteromonas amylolytica</name>
    <dbReference type="NCBI Taxonomy" id="1859457"/>
    <lineage>
        <taxon>Bacteria</taxon>
        <taxon>Pseudomonadati</taxon>
        <taxon>Pseudomonadota</taxon>
        <taxon>Gammaproteobacteria</taxon>
        <taxon>Alteromonadales</taxon>
        <taxon>Pseudoalteromonadaceae</taxon>
        <taxon>Pseudoalteromonas</taxon>
    </lineage>
</organism>
<dbReference type="SUPFAM" id="SSF53335">
    <property type="entry name" value="S-adenosyl-L-methionine-dependent methyltransferases"/>
    <property type="match status" value="1"/>
</dbReference>
<sequence>MKFGLKTLLTAAVVAALAGCNANNSVNTNQANAAVVSAIQSSERPEAHRARDKYRNPLETLEFFGLQSDMTVVEITPGGGWYSEILAPTLKGKGTLYAAHFPADSEIGYYKKSLASFKDKVANDPRYSEVKVTEFFPVTHLDIAPASSADMVLTFRNVHNWYMQKDHEGLLSAFKAFNKALKPGGILGVVEHQLPEDRDDAQQKSSGYMKLSYVVDVAKQAGFELVAQSDINANPKDSADHPKGVWTLPPHLTMGEEQAEKYKAIGESNRMTLKFKKL</sequence>
<dbReference type="InterPro" id="IPR016980">
    <property type="entry name" value="S-AdoMet-dep_MeTrfase_Alr7345"/>
</dbReference>
<reference evidence="2 3" key="1">
    <citation type="submission" date="2016-09" db="EMBL/GenBank/DDBJ databases">
        <title>Pseudoalteromonas amylolytica sp. nov., isolated from the surface seawater.</title>
        <authorList>
            <person name="Wu Y.-H."/>
            <person name="Cheng H."/>
            <person name="Jin X.-B."/>
            <person name="Wang C.-S."/>
            <person name="Xu X.-W."/>
        </authorList>
    </citation>
    <scope>NUCLEOTIDE SEQUENCE [LARGE SCALE GENOMIC DNA]</scope>
    <source>
        <strain evidence="2 3">JW1</strain>
    </source>
</reference>
<dbReference type="Proteomes" id="UP000179786">
    <property type="component" value="Unassembled WGS sequence"/>
</dbReference>
<dbReference type="PIRSF" id="PIRSF031679">
    <property type="entry name" value="Mtase_Alr7345_prd"/>
    <property type="match status" value="1"/>
</dbReference>
<accession>A0A1S1MX02</accession>
<dbReference type="EMBL" id="MKJU01000026">
    <property type="protein sequence ID" value="OHU90410.1"/>
    <property type="molecule type" value="Genomic_DNA"/>
</dbReference>
<evidence type="ECO:0000256" key="1">
    <source>
        <dbReference type="SAM" id="SignalP"/>
    </source>
</evidence>
<dbReference type="STRING" id="1859457.BET10_13570"/>
<evidence type="ECO:0000313" key="3">
    <source>
        <dbReference type="Proteomes" id="UP000179786"/>
    </source>
</evidence>
<keyword evidence="2" id="KW-0489">Methyltransferase</keyword>
<keyword evidence="2" id="KW-0808">Transferase</keyword>
<gene>
    <name evidence="2" type="ORF">BET10_13570</name>
</gene>
<dbReference type="GO" id="GO:0032259">
    <property type="term" value="P:methylation"/>
    <property type="evidence" value="ECO:0007669"/>
    <property type="project" value="UniProtKB-KW"/>
</dbReference>
<feature type="signal peptide" evidence="1">
    <location>
        <begin position="1"/>
        <end position="22"/>
    </location>
</feature>
<keyword evidence="1" id="KW-0732">Signal</keyword>
<keyword evidence="3" id="KW-1185">Reference proteome</keyword>
<dbReference type="PROSITE" id="PS51257">
    <property type="entry name" value="PROKAR_LIPOPROTEIN"/>
    <property type="match status" value="1"/>
</dbReference>
<dbReference type="OrthoDB" id="9801692at2"/>
<protein>
    <submittedName>
        <fullName evidence="2">Methyltransferase</fullName>
    </submittedName>
</protein>
<dbReference type="AlphaFoldDB" id="A0A1S1MX02"/>
<proteinExistence type="predicted"/>
<feature type="chain" id="PRO_5010240346" evidence="1">
    <location>
        <begin position="23"/>
        <end position="278"/>
    </location>
</feature>
<comment type="caution">
    <text evidence="2">The sequence shown here is derived from an EMBL/GenBank/DDBJ whole genome shotgun (WGS) entry which is preliminary data.</text>
</comment>
<dbReference type="InterPro" id="IPR029063">
    <property type="entry name" value="SAM-dependent_MTases_sf"/>
</dbReference>
<dbReference type="Gene3D" id="3.40.50.150">
    <property type="entry name" value="Vaccinia Virus protein VP39"/>
    <property type="match status" value="1"/>
</dbReference>
<name>A0A1S1MX02_9GAMM</name>
<dbReference type="GO" id="GO:0008168">
    <property type="term" value="F:methyltransferase activity"/>
    <property type="evidence" value="ECO:0007669"/>
    <property type="project" value="UniProtKB-KW"/>
</dbReference>